<name>A0A269XX35_9PROT</name>
<evidence type="ECO:0000313" key="2">
    <source>
        <dbReference type="EMBL" id="PAK77815.1"/>
    </source>
</evidence>
<dbReference type="Proteomes" id="UP000216151">
    <property type="component" value="Unassembled WGS sequence"/>
</dbReference>
<evidence type="ECO:0000256" key="1">
    <source>
        <dbReference type="SAM" id="MobiDB-lite"/>
    </source>
</evidence>
<sequence>MGKLILEMGCDIRMQALGHAAFGIWVMLVGLIDEIGLNGSVTFGMARAPSLADVARIRFGMTETELKTHLETQSGTELISWNGETQTLAYGPELQPSKRTLANRENGRKGGRPPGKRITERTDPAQRHMPPMLIKGGKVMQDGKTQPETHAPIAKLANTEGNKARAKLCEPSTEAIDAVYRRIGPKAFDAAGFDPARSMGNWSAARQWAADGLANGMSADEIERLVVAEITTITERQNAAGKPVTHLGYFKNAISQAIALGNIPAPVRSEKELAAEKDWEQAMKEWMRAGANGPQPQLSEFLQKVAA</sequence>
<gene>
    <name evidence="2" type="ORF">B8X00_09055</name>
</gene>
<proteinExistence type="predicted"/>
<dbReference type="AlphaFoldDB" id="A0A269XX35"/>
<organism evidence="2 3">
    <name type="scientific">Acetobacter fabarum</name>
    <dbReference type="NCBI Taxonomy" id="483199"/>
    <lineage>
        <taxon>Bacteria</taxon>
        <taxon>Pseudomonadati</taxon>
        <taxon>Pseudomonadota</taxon>
        <taxon>Alphaproteobacteria</taxon>
        <taxon>Acetobacterales</taxon>
        <taxon>Acetobacteraceae</taxon>
        <taxon>Acetobacter</taxon>
    </lineage>
</organism>
<evidence type="ECO:0000313" key="3">
    <source>
        <dbReference type="Proteomes" id="UP000216151"/>
    </source>
</evidence>
<accession>A0A269XX35</accession>
<feature type="region of interest" description="Disordered" evidence="1">
    <location>
        <begin position="96"/>
        <end position="122"/>
    </location>
</feature>
<dbReference type="EMBL" id="NCXK01000011">
    <property type="protein sequence ID" value="PAK77815.1"/>
    <property type="molecule type" value="Genomic_DNA"/>
</dbReference>
<comment type="caution">
    <text evidence="2">The sequence shown here is derived from an EMBL/GenBank/DDBJ whole genome shotgun (WGS) entry which is preliminary data.</text>
</comment>
<keyword evidence="3" id="KW-1185">Reference proteome</keyword>
<protein>
    <submittedName>
        <fullName evidence="2">Uncharacterized protein</fullName>
    </submittedName>
</protein>
<reference evidence="2 3" key="1">
    <citation type="submission" date="2017-04" db="EMBL/GenBank/DDBJ databases">
        <title>Kefir bacterial isolates.</title>
        <authorList>
            <person name="Kim Y."/>
            <person name="Blasche S."/>
            <person name="Patil K.R."/>
        </authorList>
    </citation>
    <scope>NUCLEOTIDE SEQUENCE [LARGE SCALE GENOMIC DNA]</scope>
    <source>
        <strain evidence="2 3">KR</strain>
    </source>
</reference>